<dbReference type="Proteomes" id="UP000322667">
    <property type="component" value="Chromosome A12"/>
</dbReference>
<proteinExistence type="predicted"/>
<evidence type="ECO:0000313" key="1">
    <source>
        <dbReference type="EMBL" id="TYH94192.1"/>
    </source>
</evidence>
<keyword evidence="2" id="KW-1185">Reference proteome</keyword>
<reference evidence="1 2" key="1">
    <citation type="submission" date="2019-07" db="EMBL/GenBank/DDBJ databases">
        <title>WGS assembly of Gossypium tomentosum.</title>
        <authorList>
            <person name="Chen Z.J."/>
            <person name="Sreedasyam A."/>
            <person name="Ando A."/>
            <person name="Song Q."/>
            <person name="De L."/>
            <person name="Hulse-Kemp A."/>
            <person name="Ding M."/>
            <person name="Ye W."/>
            <person name="Kirkbride R."/>
            <person name="Jenkins J."/>
            <person name="Plott C."/>
            <person name="Lovell J."/>
            <person name="Lin Y.-M."/>
            <person name="Vaughn R."/>
            <person name="Liu B."/>
            <person name="Li W."/>
            <person name="Simpson S."/>
            <person name="Scheffler B."/>
            <person name="Saski C."/>
            <person name="Grover C."/>
            <person name="Hu G."/>
            <person name="Conover J."/>
            <person name="Carlson J."/>
            <person name="Shu S."/>
            <person name="Boston L."/>
            <person name="Williams M."/>
            <person name="Peterson D."/>
            <person name="Mcgee K."/>
            <person name="Jones D."/>
            <person name="Wendel J."/>
            <person name="Stelly D."/>
            <person name="Grimwood J."/>
            <person name="Schmutz J."/>
        </authorList>
    </citation>
    <scope>NUCLEOTIDE SEQUENCE [LARGE SCALE GENOMIC DNA]</scope>
    <source>
        <strain evidence="1">7179.01</strain>
    </source>
</reference>
<gene>
    <name evidence="1" type="ORF">ES332_A12G024400v1</name>
</gene>
<accession>A0A5D2MST2</accession>
<sequence>MPTFRLSKIGGGRGADVGGMAEAVARVSCGATCVRGARVLFFVKVWAVLG</sequence>
<dbReference type="EMBL" id="CM017621">
    <property type="protein sequence ID" value="TYH94192.1"/>
    <property type="molecule type" value="Genomic_DNA"/>
</dbReference>
<name>A0A5D2MST2_GOSTO</name>
<evidence type="ECO:0000313" key="2">
    <source>
        <dbReference type="Proteomes" id="UP000322667"/>
    </source>
</evidence>
<organism evidence="1 2">
    <name type="scientific">Gossypium tomentosum</name>
    <name type="common">Hawaiian cotton</name>
    <name type="synonym">Gossypium sandvicense</name>
    <dbReference type="NCBI Taxonomy" id="34277"/>
    <lineage>
        <taxon>Eukaryota</taxon>
        <taxon>Viridiplantae</taxon>
        <taxon>Streptophyta</taxon>
        <taxon>Embryophyta</taxon>
        <taxon>Tracheophyta</taxon>
        <taxon>Spermatophyta</taxon>
        <taxon>Magnoliopsida</taxon>
        <taxon>eudicotyledons</taxon>
        <taxon>Gunneridae</taxon>
        <taxon>Pentapetalae</taxon>
        <taxon>rosids</taxon>
        <taxon>malvids</taxon>
        <taxon>Malvales</taxon>
        <taxon>Malvaceae</taxon>
        <taxon>Malvoideae</taxon>
        <taxon>Gossypium</taxon>
    </lineage>
</organism>
<dbReference type="AlphaFoldDB" id="A0A5D2MST2"/>
<protein>
    <submittedName>
        <fullName evidence="1">Uncharacterized protein</fullName>
    </submittedName>
</protein>